<protein>
    <recommendedName>
        <fullName evidence="1">F-box domain-containing protein</fullName>
    </recommendedName>
</protein>
<dbReference type="Proteomes" id="UP000054217">
    <property type="component" value="Unassembled WGS sequence"/>
</dbReference>
<gene>
    <name evidence="2" type="ORF">M404DRAFT_999726</name>
</gene>
<dbReference type="EMBL" id="KN831966">
    <property type="protein sequence ID" value="KIO05588.1"/>
    <property type="molecule type" value="Genomic_DNA"/>
</dbReference>
<dbReference type="SUPFAM" id="SSF52047">
    <property type="entry name" value="RNI-like"/>
    <property type="match status" value="1"/>
</dbReference>
<feature type="domain" description="F-box" evidence="1">
    <location>
        <begin position="63"/>
        <end position="108"/>
    </location>
</feature>
<dbReference type="SUPFAM" id="SSF81383">
    <property type="entry name" value="F-box domain"/>
    <property type="match status" value="1"/>
</dbReference>
<dbReference type="STRING" id="870435.A0A0C3J965"/>
<name>A0A0C3J965_PISTI</name>
<dbReference type="Gene3D" id="3.80.10.10">
    <property type="entry name" value="Ribonuclease Inhibitor"/>
    <property type="match status" value="1"/>
</dbReference>
<sequence>MSTTTNSVDDIQLHEGQLVTLPDAFLEAILSANPVELDYIRTFLRLALLQVSHQCNTFAIAACLPQDVLLLIFEHAVELKSSTFPRVLSQVCRRWRAIILEDPLLWRNALNFTDPCKWSCEVLTQTKEVPLWIYVNQHDFTEDYGENITLNASLVTGNHFSRCAILDLEGHSGEIEEILESINTDDGAPLLHLLSIRNISCSIREHLSNVPDRLLKTSMPRLKSLCLERCVFSWDAIHNGIASQSRFLTSLCISNVHDVTLATTLSQLYLVLQSFPLLQHLQLQDAIVVTTSDHGITPVTLHDLSSLRIRTSIDACTVFLAVIHMPSLIDLVVIANAVPESSPGCIGELMAGIQVTAPCSSYRSLGIVHNRGCLAVQLGHGRASKPVVEMVFRNWARQLPGDHFSEIVTNMKVIQSLRSMQELHVSLPYSVEGQIAPDAWKQFFRHFDRISDIHLGAQPPALLLRTLYQDAHTARLECSGGSLLLLPSLVQISSTPICGFRVFVNMIAELRASMVDSPATRALLQQCANDRYSDLDAVRHQIIAWASSAGDADIPEWVTMVESLEDESSIGDVEN</sequence>
<evidence type="ECO:0000313" key="2">
    <source>
        <dbReference type="EMBL" id="KIO05588.1"/>
    </source>
</evidence>
<dbReference type="InterPro" id="IPR001810">
    <property type="entry name" value="F-box_dom"/>
</dbReference>
<keyword evidence="3" id="KW-1185">Reference proteome</keyword>
<evidence type="ECO:0000259" key="1">
    <source>
        <dbReference type="Pfam" id="PF12937"/>
    </source>
</evidence>
<dbReference type="AlphaFoldDB" id="A0A0C3J965"/>
<dbReference type="InterPro" id="IPR032675">
    <property type="entry name" value="LRR_dom_sf"/>
</dbReference>
<dbReference type="InParanoid" id="A0A0C3J965"/>
<evidence type="ECO:0000313" key="3">
    <source>
        <dbReference type="Proteomes" id="UP000054217"/>
    </source>
</evidence>
<dbReference type="HOGENOM" id="CLU_034219_0_0_1"/>
<organism evidence="2 3">
    <name type="scientific">Pisolithus tinctorius Marx 270</name>
    <dbReference type="NCBI Taxonomy" id="870435"/>
    <lineage>
        <taxon>Eukaryota</taxon>
        <taxon>Fungi</taxon>
        <taxon>Dikarya</taxon>
        <taxon>Basidiomycota</taxon>
        <taxon>Agaricomycotina</taxon>
        <taxon>Agaricomycetes</taxon>
        <taxon>Agaricomycetidae</taxon>
        <taxon>Boletales</taxon>
        <taxon>Sclerodermatineae</taxon>
        <taxon>Pisolithaceae</taxon>
        <taxon>Pisolithus</taxon>
    </lineage>
</organism>
<accession>A0A0C3J965</accession>
<reference evidence="3" key="2">
    <citation type="submission" date="2015-01" db="EMBL/GenBank/DDBJ databases">
        <title>Evolutionary Origins and Diversification of the Mycorrhizal Mutualists.</title>
        <authorList>
            <consortium name="DOE Joint Genome Institute"/>
            <consortium name="Mycorrhizal Genomics Consortium"/>
            <person name="Kohler A."/>
            <person name="Kuo A."/>
            <person name="Nagy L.G."/>
            <person name="Floudas D."/>
            <person name="Copeland A."/>
            <person name="Barry K.W."/>
            <person name="Cichocki N."/>
            <person name="Veneault-Fourrey C."/>
            <person name="LaButti K."/>
            <person name="Lindquist E.A."/>
            <person name="Lipzen A."/>
            <person name="Lundell T."/>
            <person name="Morin E."/>
            <person name="Murat C."/>
            <person name="Riley R."/>
            <person name="Ohm R."/>
            <person name="Sun H."/>
            <person name="Tunlid A."/>
            <person name="Henrissat B."/>
            <person name="Grigoriev I.V."/>
            <person name="Hibbett D.S."/>
            <person name="Martin F."/>
        </authorList>
    </citation>
    <scope>NUCLEOTIDE SEQUENCE [LARGE SCALE GENOMIC DNA]</scope>
    <source>
        <strain evidence="3">Marx 270</strain>
    </source>
</reference>
<dbReference type="OrthoDB" id="2677149at2759"/>
<feature type="non-terminal residue" evidence="2">
    <location>
        <position position="1"/>
    </location>
</feature>
<dbReference type="Pfam" id="PF12937">
    <property type="entry name" value="F-box-like"/>
    <property type="match status" value="1"/>
</dbReference>
<proteinExistence type="predicted"/>
<dbReference type="Gene3D" id="1.20.1280.50">
    <property type="match status" value="1"/>
</dbReference>
<reference evidence="2 3" key="1">
    <citation type="submission" date="2014-04" db="EMBL/GenBank/DDBJ databases">
        <authorList>
            <consortium name="DOE Joint Genome Institute"/>
            <person name="Kuo A."/>
            <person name="Kohler A."/>
            <person name="Costa M.D."/>
            <person name="Nagy L.G."/>
            <person name="Floudas D."/>
            <person name="Copeland A."/>
            <person name="Barry K.W."/>
            <person name="Cichocki N."/>
            <person name="Veneault-Fourrey C."/>
            <person name="LaButti K."/>
            <person name="Lindquist E.A."/>
            <person name="Lipzen A."/>
            <person name="Lundell T."/>
            <person name="Morin E."/>
            <person name="Murat C."/>
            <person name="Sun H."/>
            <person name="Tunlid A."/>
            <person name="Henrissat B."/>
            <person name="Grigoriev I.V."/>
            <person name="Hibbett D.S."/>
            <person name="Martin F."/>
            <person name="Nordberg H.P."/>
            <person name="Cantor M.N."/>
            <person name="Hua S.X."/>
        </authorList>
    </citation>
    <scope>NUCLEOTIDE SEQUENCE [LARGE SCALE GENOMIC DNA]</scope>
    <source>
        <strain evidence="2 3">Marx 270</strain>
    </source>
</reference>
<dbReference type="InterPro" id="IPR036047">
    <property type="entry name" value="F-box-like_dom_sf"/>
</dbReference>